<accession>A0A6H0XNA7</accession>
<dbReference type="Pfam" id="PF13417">
    <property type="entry name" value="GST_N_3"/>
    <property type="match status" value="1"/>
</dbReference>
<dbReference type="AlphaFoldDB" id="A0A6H0XNA7"/>
<feature type="domain" description="GST C-terminal" evidence="1">
    <location>
        <begin position="94"/>
        <end position="253"/>
    </location>
</feature>
<dbReference type="EMBL" id="CP051139">
    <property type="protein sequence ID" value="QIW96108.1"/>
    <property type="molecule type" value="Genomic_DNA"/>
</dbReference>
<dbReference type="InterPro" id="IPR004045">
    <property type="entry name" value="Glutathione_S-Trfase_N"/>
</dbReference>
<dbReference type="InterPro" id="IPR036282">
    <property type="entry name" value="Glutathione-S-Trfase_C_sf"/>
</dbReference>
<reference evidence="2 3" key="1">
    <citation type="journal article" date="2016" name="Sci. Rep.">
        <title>Peltaster fructicola genome reveals evolution from an invasive phytopathogen to an ectophytic parasite.</title>
        <authorList>
            <person name="Xu C."/>
            <person name="Chen H."/>
            <person name="Gleason M.L."/>
            <person name="Xu J.R."/>
            <person name="Liu H."/>
            <person name="Zhang R."/>
            <person name="Sun G."/>
        </authorList>
    </citation>
    <scope>NUCLEOTIDE SEQUENCE [LARGE SCALE GENOMIC DNA]</scope>
    <source>
        <strain evidence="2 3">LNHT1506</strain>
    </source>
</reference>
<sequence>MVEQELIVFLWEGSPWAGKVQAYLALRGIPYAVCLQPITQPRPDLAALGIKYRRIPVISMGRDIYCDSLLILEKLEEWFPDAQHQRIGANDATGKALEKLLEKWTDVAVFVHAAAAIPSELDLVRDPAFQKDREELWGRPWTKAEQDRLRPSGLANLRTHMDFLEMLLGDGRHWVLGANGPGLADIHACWIFNWLFALPGALPDHFFNEQHYPRTIAWRDRYDEAIKNAKKEAPTPKELTGIDTINKILDSGFLELQLKVEEDPSGYKAGDEIEVYPTDTGFTRRDTGKLAGLTTQEVVLSTTTQQAGSEIHIHFPRWNFSIESAAAT</sequence>
<dbReference type="InterPro" id="IPR036249">
    <property type="entry name" value="Thioredoxin-like_sf"/>
</dbReference>
<dbReference type="Gene3D" id="1.20.1050.10">
    <property type="match status" value="1"/>
</dbReference>
<gene>
    <name evidence="2" type="ORF">AMS68_001626</name>
</gene>
<dbReference type="OrthoDB" id="202840at2759"/>
<dbReference type="SUPFAM" id="SSF47616">
    <property type="entry name" value="GST C-terminal domain-like"/>
    <property type="match status" value="1"/>
</dbReference>
<name>A0A6H0XNA7_9PEZI</name>
<dbReference type="Gene3D" id="3.40.30.110">
    <property type="match status" value="2"/>
</dbReference>
<dbReference type="Pfam" id="PF25907">
    <property type="entry name" value="DUF7962"/>
    <property type="match status" value="1"/>
</dbReference>
<dbReference type="Proteomes" id="UP000503462">
    <property type="component" value="Chromosome 1"/>
</dbReference>
<evidence type="ECO:0000313" key="3">
    <source>
        <dbReference type="Proteomes" id="UP000503462"/>
    </source>
</evidence>
<evidence type="ECO:0000259" key="1">
    <source>
        <dbReference type="PROSITE" id="PS50405"/>
    </source>
</evidence>
<organism evidence="2 3">
    <name type="scientific">Peltaster fructicola</name>
    <dbReference type="NCBI Taxonomy" id="286661"/>
    <lineage>
        <taxon>Eukaryota</taxon>
        <taxon>Fungi</taxon>
        <taxon>Dikarya</taxon>
        <taxon>Ascomycota</taxon>
        <taxon>Pezizomycotina</taxon>
        <taxon>Dothideomycetes</taxon>
        <taxon>Dothideomycetes incertae sedis</taxon>
        <taxon>Peltaster</taxon>
    </lineage>
</organism>
<dbReference type="PROSITE" id="PS50405">
    <property type="entry name" value="GST_CTER"/>
    <property type="match status" value="1"/>
</dbReference>
<evidence type="ECO:0000313" key="2">
    <source>
        <dbReference type="EMBL" id="QIW96108.1"/>
    </source>
</evidence>
<dbReference type="SUPFAM" id="SSF52833">
    <property type="entry name" value="Thioredoxin-like"/>
    <property type="match status" value="1"/>
</dbReference>
<protein>
    <recommendedName>
        <fullName evidence="1">GST C-terminal domain-containing protein</fullName>
    </recommendedName>
</protein>
<proteinExistence type="predicted"/>
<keyword evidence="3" id="KW-1185">Reference proteome</keyword>
<dbReference type="InterPro" id="IPR058268">
    <property type="entry name" value="DUF7962"/>
</dbReference>
<dbReference type="InterPro" id="IPR010987">
    <property type="entry name" value="Glutathione-S-Trfase_C-like"/>
</dbReference>
<dbReference type="CDD" id="cd00299">
    <property type="entry name" value="GST_C_family"/>
    <property type="match status" value="1"/>
</dbReference>